<evidence type="ECO:0000313" key="6">
    <source>
        <dbReference type="EMBL" id="KAJ6313180.1"/>
    </source>
</evidence>
<protein>
    <submittedName>
        <fullName evidence="6">Uncharacterized protein</fullName>
    </submittedName>
</protein>
<keyword evidence="5" id="KW-0206">Cytoskeleton</keyword>
<evidence type="ECO:0000256" key="2">
    <source>
        <dbReference type="ARBA" id="ARBA00007192"/>
    </source>
</evidence>
<dbReference type="PANTHER" id="PTHR12058:SF1">
    <property type="entry name" value="ACTIN-RELATED PROTEIN 2_3 COMPLEX SUBUNIT 2B"/>
    <property type="match status" value="1"/>
</dbReference>
<evidence type="ECO:0000256" key="5">
    <source>
        <dbReference type="ARBA" id="ARBA00023212"/>
    </source>
</evidence>
<keyword evidence="3" id="KW-0963">Cytoplasm</keyword>
<dbReference type="PANTHER" id="PTHR12058">
    <property type="entry name" value="ARP2/3 COMPLEX 34 KDA SUBUNIT"/>
    <property type="match status" value="1"/>
</dbReference>
<gene>
    <name evidence="6" type="ORF">OIU77_014644</name>
</gene>
<evidence type="ECO:0000256" key="1">
    <source>
        <dbReference type="ARBA" id="ARBA00004245"/>
    </source>
</evidence>
<dbReference type="EMBL" id="JAPFFI010000024">
    <property type="protein sequence ID" value="KAJ6313180.1"/>
    <property type="molecule type" value="Genomic_DNA"/>
</dbReference>
<proteinExistence type="inferred from homology"/>
<dbReference type="Gene3D" id="3.30.1460.20">
    <property type="match status" value="1"/>
</dbReference>
<dbReference type="InterPro" id="IPR034666">
    <property type="entry name" value="ARPC2/4"/>
</dbReference>
<evidence type="ECO:0000256" key="3">
    <source>
        <dbReference type="ARBA" id="ARBA00022490"/>
    </source>
</evidence>
<accession>A0ABQ8ZYI2</accession>
<evidence type="ECO:0000313" key="7">
    <source>
        <dbReference type="Proteomes" id="UP001141253"/>
    </source>
</evidence>
<comment type="caution">
    <text evidence="6">The sequence shown here is derived from an EMBL/GenBank/DDBJ whole genome shotgun (WGS) entry which is preliminary data.</text>
</comment>
<evidence type="ECO:0000256" key="4">
    <source>
        <dbReference type="ARBA" id="ARBA00023203"/>
    </source>
</evidence>
<reference evidence="6" key="1">
    <citation type="submission" date="2022-10" db="EMBL/GenBank/DDBJ databases">
        <authorList>
            <person name="Hyden B.L."/>
            <person name="Feng K."/>
            <person name="Yates T."/>
            <person name="Jawdy S."/>
            <person name="Smart L.B."/>
            <person name="Muchero W."/>
        </authorList>
    </citation>
    <scope>NUCLEOTIDE SEQUENCE</scope>
    <source>
        <tissue evidence="6">Shoot tip</tissue>
    </source>
</reference>
<dbReference type="SUPFAM" id="SSF69645">
    <property type="entry name" value="Arp2/3 complex subunits"/>
    <property type="match status" value="1"/>
</dbReference>
<keyword evidence="7" id="KW-1185">Reference proteome</keyword>
<reference evidence="6" key="2">
    <citation type="journal article" date="2023" name="Int. J. Mol. Sci.">
        <title>De Novo Assembly and Annotation of 11 Diverse Shrub Willow (Salix) Genomes Reveals Novel Gene Organization in Sex-Linked Regions.</title>
        <authorList>
            <person name="Hyden B."/>
            <person name="Feng K."/>
            <person name="Yates T.B."/>
            <person name="Jawdy S."/>
            <person name="Cereghino C."/>
            <person name="Smart L.B."/>
            <person name="Muchero W."/>
        </authorList>
    </citation>
    <scope>NUCLEOTIDE SEQUENCE</scope>
    <source>
        <tissue evidence="6">Shoot tip</tissue>
    </source>
</reference>
<sequence>MRGKYLLQGMLNNDSQTSTCFLLKLHGYGQSHLDLKLSISVHLHHHVRQDLREVSSTWHVLIGCRRRSGRSCSSYTGRMKVAFLLNDDSIIVRAEKPSEVDHHFYEFGSVEYHVQSSATDPQHNYLSISTPLLSQGALLSYGLSSYTMKMVKQVCSDAVEIVEPAKEGYQLTLKLNFAKVPSGKGLLLLQVNTKLKIKIKKSCLVLCDT</sequence>
<name>A0ABQ8ZYI2_9ROSI</name>
<dbReference type="InterPro" id="IPR007188">
    <property type="entry name" value="ARPC2"/>
</dbReference>
<comment type="similarity">
    <text evidence="2">Belongs to the ARPC2 family.</text>
</comment>
<dbReference type="Proteomes" id="UP001141253">
    <property type="component" value="Chromosome 10"/>
</dbReference>
<keyword evidence="4" id="KW-0009">Actin-binding</keyword>
<comment type="subcellular location">
    <subcellularLocation>
        <location evidence="1">Cytoplasm</location>
        <location evidence="1">Cytoskeleton</location>
    </subcellularLocation>
</comment>
<organism evidence="6 7">
    <name type="scientific">Salix suchowensis</name>
    <dbReference type="NCBI Taxonomy" id="1278906"/>
    <lineage>
        <taxon>Eukaryota</taxon>
        <taxon>Viridiplantae</taxon>
        <taxon>Streptophyta</taxon>
        <taxon>Embryophyta</taxon>
        <taxon>Tracheophyta</taxon>
        <taxon>Spermatophyta</taxon>
        <taxon>Magnoliopsida</taxon>
        <taxon>eudicotyledons</taxon>
        <taxon>Gunneridae</taxon>
        <taxon>Pentapetalae</taxon>
        <taxon>rosids</taxon>
        <taxon>fabids</taxon>
        <taxon>Malpighiales</taxon>
        <taxon>Salicaceae</taxon>
        <taxon>Saliceae</taxon>
        <taxon>Salix</taxon>
    </lineage>
</organism>